<accession>A0A9W9MNU2</accession>
<feature type="compositionally biased region" description="Polar residues" evidence="1">
    <location>
        <begin position="1"/>
        <end position="12"/>
    </location>
</feature>
<evidence type="ECO:0000259" key="2">
    <source>
        <dbReference type="Pfam" id="PF16242"/>
    </source>
</evidence>
<dbReference type="EMBL" id="JAPQKR010000012">
    <property type="protein sequence ID" value="KAJ5204699.1"/>
    <property type="molecule type" value="Genomic_DNA"/>
</dbReference>
<dbReference type="Gene3D" id="2.30.110.10">
    <property type="entry name" value="Electron Transport, Fmn-binding Protein, Chain A"/>
    <property type="match status" value="1"/>
</dbReference>
<comment type="caution">
    <text evidence="3">The sequence shown here is derived from an EMBL/GenBank/DDBJ whole genome shotgun (WGS) entry which is preliminary data.</text>
</comment>
<evidence type="ECO:0000256" key="1">
    <source>
        <dbReference type="SAM" id="MobiDB-lite"/>
    </source>
</evidence>
<feature type="region of interest" description="Disordered" evidence="1">
    <location>
        <begin position="1"/>
        <end position="27"/>
    </location>
</feature>
<name>A0A9W9MNU2_9EURO</name>
<organism evidence="3 4">
    <name type="scientific">Penicillium cinerascens</name>
    <dbReference type="NCBI Taxonomy" id="70096"/>
    <lineage>
        <taxon>Eukaryota</taxon>
        <taxon>Fungi</taxon>
        <taxon>Dikarya</taxon>
        <taxon>Ascomycota</taxon>
        <taxon>Pezizomycotina</taxon>
        <taxon>Eurotiomycetes</taxon>
        <taxon>Eurotiomycetidae</taxon>
        <taxon>Eurotiales</taxon>
        <taxon>Aspergillaceae</taxon>
        <taxon>Penicillium</taxon>
    </lineage>
</organism>
<proteinExistence type="predicted"/>
<dbReference type="SUPFAM" id="SSF50475">
    <property type="entry name" value="FMN-binding split barrel"/>
    <property type="match status" value="1"/>
</dbReference>
<dbReference type="PANTHER" id="PTHR34818:SF1">
    <property type="entry name" value="PROTEIN BLI-3"/>
    <property type="match status" value="1"/>
</dbReference>
<dbReference type="PANTHER" id="PTHR34818">
    <property type="entry name" value="PROTEIN BLI-3"/>
    <property type="match status" value="1"/>
</dbReference>
<dbReference type="OrthoDB" id="434253at2759"/>
<reference evidence="3" key="2">
    <citation type="journal article" date="2023" name="IMA Fungus">
        <title>Comparative genomic study of the Penicillium genus elucidates a diverse pangenome and 15 lateral gene transfer events.</title>
        <authorList>
            <person name="Petersen C."/>
            <person name="Sorensen T."/>
            <person name="Nielsen M.R."/>
            <person name="Sondergaard T.E."/>
            <person name="Sorensen J.L."/>
            <person name="Fitzpatrick D.A."/>
            <person name="Frisvad J.C."/>
            <person name="Nielsen K.L."/>
        </authorList>
    </citation>
    <scope>NUCLEOTIDE SEQUENCE</scope>
    <source>
        <strain evidence="3">IBT 15544</strain>
    </source>
</reference>
<keyword evidence="4" id="KW-1185">Reference proteome</keyword>
<protein>
    <recommendedName>
        <fullName evidence="2">General stress protein FMN-binding split barrel domain-containing protein</fullName>
    </recommendedName>
</protein>
<evidence type="ECO:0000313" key="4">
    <source>
        <dbReference type="Proteomes" id="UP001150904"/>
    </source>
</evidence>
<dbReference type="Proteomes" id="UP001150904">
    <property type="component" value="Unassembled WGS sequence"/>
</dbReference>
<feature type="domain" description="General stress protein FMN-binding split barrel" evidence="2">
    <location>
        <begin position="32"/>
        <end position="189"/>
    </location>
</feature>
<evidence type="ECO:0000313" key="3">
    <source>
        <dbReference type="EMBL" id="KAJ5204699.1"/>
    </source>
</evidence>
<reference evidence="3" key="1">
    <citation type="submission" date="2022-12" db="EMBL/GenBank/DDBJ databases">
        <authorList>
            <person name="Petersen C."/>
        </authorList>
    </citation>
    <scope>NUCLEOTIDE SEQUENCE</scope>
    <source>
        <strain evidence="3">IBT 15544</strain>
    </source>
</reference>
<dbReference type="Pfam" id="PF16242">
    <property type="entry name" value="Pyrid_ox_like"/>
    <property type="match status" value="1"/>
</dbReference>
<gene>
    <name evidence="3" type="ORF">N7498_005578</name>
</gene>
<dbReference type="InterPro" id="IPR038725">
    <property type="entry name" value="YdaG_split_barrel_FMN-bd"/>
</dbReference>
<dbReference type="GeneID" id="83179941"/>
<sequence>MSAEASINTATGNHPVDPYKSKSFEDPPLPQKIEDLAQFISEIKFGMLTTHQSEGEYLASRCMALAAQEHGGIDLIFHTNLFSGKTMDLTVHPKEVNMSFLDPVSGAWASISGTAKVVSDPATVQQYYSSALKAWIGDMGDGVHDGGPADPRIGVIKLEAKLATHVATKKGILGRAVDTVKGAVQGNVPEINSIRELSMEELAEWRRTHQKS</sequence>
<dbReference type="InterPro" id="IPR052917">
    <property type="entry name" value="Stress-Dev_Protein"/>
</dbReference>
<dbReference type="InterPro" id="IPR012349">
    <property type="entry name" value="Split_barrel_FMN-bd"/>
</dbReference>
<dbReference type="AlphaFoldDB" id="A0A9W9MNU2"/>
<dbReference type="RefSeq" id="XP_058309178.1">
    <property type="nucleotide sequence ID" value="XM_058452640.1"/>
</dbReference>